<gene>
    <name evidence="11" type="ORF">RSOLAG22IIIB_08309</name>
</gene>
<evidence type="ECO:0000256" key="3">
    <source>
        <dbReference type="ARBA" id="ARBA00022630"/>
    </source>
</evidence>
<evidence type="ECO:0000313" key="12">
    <source>
        <dbReference type="Proteomes" id="UP000044841"/>
    </source>
</evidence>
<keyword evidence="12" id="KW-1185">Reference proteome</keyword>
<dbReference type="PROSITE" id="PS00624">
    <property type="entry name" value="GMC_OXRED_2"/>
    <property type="match status" value="1"/>
</dbReference>
<sequence length="962" mass="103516">MKKNVIWVLPWFGVAAAVQSTNGADFSSQTFDYVVVGGGTAGLTVAARLSEDPKVSVGVIEAGPYFENDPLVDTPGLAGQLPGNPKYDWMFSSVPQRHVNNRVLPMPRGKALGGSSAINLMALDRASKTEYDSWEDLGNPKWNWNEFLPYMKAAERFTGIDPFRANATGAGPDDIFPSQGTDGTIAASFNTWYSDIVVPFREAMANRGVPINFDPDSGDPFGLYNSATAVNRTTGTRSYAASTYFAYNSGRANFVVLTGGQATKIEFKSPTTGKYERLDREVADEEISALQKAQYQIQKDWLKKRVGDLEVVLTTGYGGTGTPKVNTSYVSIQMAVQHPFSRGSVHINSTDPLVAPQIDPNYFSKSIVITSVAVVAADVVRRGISTDGANFASKAYDYIVIGGGTAGTALAARLAEDPQKTVGVIEAGEYLPDDPLINTPASSFSLLGNPQYDWLFSSVPQVNANNQAIPLPRGKVLGGSSAINSMVFDRGSKVEYDAWAKLGNKGWDWEGFLPSMKAAERFTGADPFRVNYTGADPNDIFPSQGRNGLIAAGYNNWYSDLVLPVGKSMSSLGVPVNFDPDSGHAYGIFNTATSVNRTTGLPTKINFKDNTGGKLGDLVATGVSFVHKSQTYTVRANKEIILSAGTFQSPHLLELSGIGNSTILEKNGIKTLIDLPAVGENYQDHMLVASTYELKPGSSILNYDALRNNATFAASAAAQYNATRDGVLASTASILSFINLDLLGSPAEIKNITARLDREIASEKITPLQKASYDIQKGWLKEEVGLVEIIPFPGYAGAGIPKANTTYLTLIAVVEHPFSRGNIHLNSSDPLVPPRIDPKYFSKSFDLDLLVHSVKFMEKIAKTEPLASMIISRQEPTPEVVSETALANYIKANVASIHHPIGSVSLAPKELGGVVDARLKVYGTANLRVVDASIIPLHIGSHLQRTVYGIAEKAAQIIKTAY</sequence>
<evidence type="ECO:0000256" key="5">
    <source>
        <dbReference type="ARBA" id="ARBA00022827"/>
    </source>
</evidence>
<keyword evidence="3 7" id="KW-0285">Flavoprotein</keyword>
<dbReference type="InterPro" id="IPR007867">
    <property type="entry name" value="GMC_OxRtase_C"/>
</dbReference>
<keyword evidence="5 7" id="KW-0274">FAD</keyword>
<comment type="cofactor">
    <cofactor evidence="1">
        <name>FAD</name>
        <dbReference type="ChEBI" id="CHEBI:57692"/>
    </cofactor>
</comment>
<reference evidence="11 12" key="1">
    <citation type="submission" date="2015-07" db="EMBL/GenBank/DDBJ databases">
        <authorList>
            <person name="Noorani M."/>
        </authorList>
    </citation>
    <scope>NUCLEOTIDE SEQUENCE [LARGE SCALE GENOMIC DNA]</scope>
    <source>
        <strain evidence="11">BBA 69670</strain>
    </source>
</reference>
<feature type="signal peptide" evidence="8">
    <location>
        <begin position="1"/>
        <end position="23"/>
    </location>
</feature>
<dbReference type="PANTHER" id="PTHR11552">
    <property type="entry name" value="GLUCOSE-METHANOL-CHOLINE GMC OXIDOREDUCTASE"/>
    <property type="match status" value="1"/>
</dbReference>
<evidence type="ECO:0000259" key="9">
    <source>
        <dbReference type="PROSITE" id="PS00623"/>
    </source>
</evidence>
<protein>
    <submittedName>
        <fullName evidence="11">Pyranose dehydrogenase 1</fullName>
    </submittedName>
</protein>
<dbReference type="Gene3D" id="3.50.50.60">
    <property type="entry name" value="FAD/NAD(P)-binding domain"/>
    <property type="match status" value="2"/>
</dbReference>
<evidence type="ECO:0000259" key="10">
    <source>
        <dbReference type="PROSITE" id="PS00624"/>
    </source>
</evidence>
<evidence type="ECO:0000256" key="6">
    <source>
        <dbReference type="ARBA" id="ARBA00023002"/>
    </source>
</evidence>
<evidence type="ECO:0000313" key="11">
    <source>
        <dbReference type="EMBL" id="CUA69182.1"/>
    </source>
</evidence>
<organism evidence="11 12">
    <name type="scientific">Rhizoctonia solani</name>
    <dbReference type="NCBI Taxonomy" id="456999"/>
    <lineage>
        <taxon>Eukaryota</taxon>
        <taxon>Fungi</taxon>
        <taxon>Dikarya</taxon>
        <taxon>Basidiomycota</taxon>
        <taxon>Agaricomycotina</taxon>
        <taxon>Agaricomycetes</taxon>
        <taxon>Cantharellales</taxon>
        <taxon>Ceratobasidiaceae</taxon>
        <taxon>Rhizoctonia</taxon>
    </lineage>
</organism>
<evidence type="ECO:0000256" key="8">
    <source>
        <dbReference type="SAM" id="SignalP"/>
    </source>
</evidence>
<keyword evidence="4 8" id="KW-0732">Signal</keyword>
<feature type="domain" description="Glucose-methanol-choline oxidoreductase N-terminal" evidence="9">
    <location>
        <begin position="474"/>
        <end position="497"/>
    </location>
</feature>
<dbReference type="InterPro" id="IPR012132">
    <property type="entry name" value="GMC_OxRdtase"/>
</dbReference>
<evidence type="ECO:0000256" key="1">
    <source>
        <dbReference type="ARBA" id="ARBA00001974"/>
    </source>
</evidence>
<dbReference type="Gene3D" id="3.30.560.10">
    <property type="entry name" value="Glucose Oxidase, domain 3"/>
    <property type="match status" value="2"/>
</dbReference>
<feature type="domain" description="Glucose-methanol-choline oxidoreductase N-terminal" evidence="10">
    <location>
        <begin position="645"/>
        <end position="659"/>
    </location>
</feature>
<dbReference type="SUPFAM" id="SSF54373">
    <property type="entry name" value="FAD-linked reductases, C-terminal domain"/>
    <property type="match status" value="2"/>
</dbReference>
<dbReference type="Pfam" id="PF00732">
    <property type="entry name" value="GMC_oxred_N"/>
    <property type="match status" value="2"/>
</dbReference>
<dbReference type="EMBL" id="CYGV01000669">
    <property type="protein sequence ID" value="CUA69182.1"/>
    <property type="molecule type" value="Genomic_DNA"/>
</dbReference>
<evidence type="ECO:0000256" key="4">
    <source>
        <dbReference type="ARBA" id="ARBA00022729"/>
    </source>
</evidence>
<comment type="similarity">
    <text evidence="2 7">Belongs to the GMC oxidoreductase family.</text>
</comment>
<keyword evidence="6" id="KW-0560">Oxidoreductase</keyword>
<dbReference type="PANTHER" id="PTHR11552:SF201">
    <property type="entry name" value="GLUCOSE-METHANOL-CHOLINE OXIDOREDUCTASE N-TERMINAL DOMAIN-CONTAINING PROTEIN"/>
    <property type="match status" value="1"/>
</dbReference>
<dbReference type="InterPro" id="IPR036188">
    <property type="entry name" value="FAD/NAD-bd_sf"/>
</dbReference>
<proteinExistence type="inferred from homology"/>
<accession>A0A0K6FSW4</accession>
<dbReference type="GO" id="GO:0050660">
    <property type="term" value="F:flavin adenine dinucleotide binding"/>
    <property type="evidence" value="ECO:0007669"/>
    <property type="project" value="InterPro"/>
</dbReference>
<feature type="chain" id="PRO_5005502578" evidence="8">
    <location>
        <begin position="24"/>
        <end position="962"/>
    </location>
</feature>
<evidence type="ECO:0000256" key="7">
    <source>
        <dbReference type="RuleBase" id="RU003968"/>
    </source>
</evidence>
<dbReference type="GO" id="GO:0016614">
    <property type="term" value="F:oxidoreductase activity, acting on CH-OH group of donors"/>
    <property type="evidence" value="ECO:0007669"/>
    <property type="project" value="InterPro"/>
</dbReference>
<evidence type="ECO:0000256" key="2">
    <source>
        <dbReference type="ARBA" id="ARBA00010790"/>
    </source>
</evidence>
<dbReference type="PROSITE" id="PS00623">
    <property type="entry name" value="GMC_OXRED_1"/>
    <property type="match status" value="1"/>
</dbReference>
<dbReference type="InterPro" id="IPR000172">
    <property type="entry name" value="GMC_OxRdtase_N"/>
</dbReference>
<dbReference type="Pfam" id="PF05199">
    <property type="entry name" value="GMC_oxred_C"/>
    <property type="match status" value="1"/>
</dbReference>
<dbReference type="SUPFAM" id="SSF51905">
    <property type="entry name" value="FAD/NAD(P)-binding domain"/>
    <property type="match status" value="2"/>
</dbReference>
<dbReference type="Proteomes" id="UP000044841">
    <property type="component" value="Unassembled WGS sequence"/>
</dbReference>
<dbReference type="AlphaFoldDB" id="A0A0K6FSW4"/>
<name>A0A0K6FSW4_9AGAM</name>